<protein>
    <submittedName>
        <fullName evidence="3">Uncharacterized protein</fullName>
    </submittedName>
</protein>
<dbReference type="EMBL" id="JAFNJU010000004">
    <property type="protein sequence ID" value="MBO1264811.1"/>
    <property type="molecule type" value="Genomic_DNA"/>
</dbReference>
<evidence type="ECO:0000256" key="1">
    <source>
        <dbReference type="SAM" id="MobiDB-lite"/>
    </source>
</evidence>
<evidence type="ECO:0000313" key="3">
    <source>
        <dbReference type="EMBL" id="MBO1264811.1"/>
    </source>
</evidence>
<dbReference type="PROSITE" id="PS51257">
    <property type="entry name" value="PROKAR_LIPOPROTEIN"/>
    <property type="match status" value="1"/>
</dbReference>
<feature type="region of interest" description="Disordered" evidence="1">
    <location>
        <begin position="25"/>
        <end position="58"/>
    </location>
</feature>
<sequence>MKKILSLVLSSVLAFSVLAGCAANEEPAETPAETPVEEPAEEPAEEEPAEEPAAEEGSITKLGLGLVTSIAKSKDLAEGAATGQVDTVMVAAGFDADGKIVSVTIDTAQDKVGFDGEMQLTSDTSVAGRTKIELGDEYGMKGASGIGKEWHEQIASFEEWMIGKTVEEVKGMKLVETVPDEEDLKSTVTIKVQGYIDALEKAYNSAIEVEGAEKVGLGAVVSTAKSKSAEGENGAVAQVDTTVVATALKADGTVAGSVIDVAQTKVAYDADGVVTNDKAAAVKSKVELGDEYGMKKASGIGSEWFEQALALAEWMKGKTADEVTGMEIAEGVPAEEDLTSTVTIKVEGYMAAFEEAAANAR</sequence>
<keyword evidence="2" id="KW-0732">Signal</keyword>
<dbReference type="Gene3D" id="3.90.1010.20">
    <property type="match status" value="2"/>
</dbReference>
<dbReference type="RefSeq" id="WP_207599327.1">
    <property type="nucleotide sequence ID" value="NZ_JAFNJU010000004.1"/>
</dbReference>
<reference evidence="3" key="1">
    <citation type="submission" date="2021-03" db="EMBL/GenBank/DDBJ databases">
        <title>Proteiniclasticum marinus sp. nov., isolated from tidal flat sediment.</title>
        <authorList>
            <person name="Namirimu T."/>
            <person name="Yang J.-A."/>
            <person name="Yang S.-H."/>
            <person name="Kim Y.-J."/>
            <person name="Kwon K.K."/>
        </authorList>
    </citation>
    <scope>NUCLEOTIDE SEQUENCE</scope>
    <source>
        <strain evidence="3">SCR006</strain>
    </source>
</reference>
<accession>A0A939KJ94</accession>
<dbReference type="AlphaFoldDB" id="A0A939KJ94"/>
<keyword evidence="4" id="KW-1185">Reference proteome</keyword>
<gene>
    <name evidence="3" type="ORF">J3A84_07185</name>
</gene>
<evidence type="ECO:0000313" key="4">
    <source>
        <dbReference type="Proteomes" id="UP000664218"/>
    </source>
</evidence>
<organism evidence="3 4">
    <name type="scientific">Proteiniclasticum aestuarii</name>
    <dbReference type="NCBI Taxonomy" id="2817862"/>
    <lineage>
        <taxon>Bacteria</taxon>
        <taxon>Bacillati</taxon>
        <taxon>Bacillota</taxon>
        <taxon>Clostridia</taxon>
        <taxon>Eubacteriales</taxon>
        <taxon>Clostridiaceae</taxon>
        <taxon>Proteiniclasticum</taxon>
    </lineage>
</organism>
<name>A0A939KJ94_9CLOT</name>
<evidence type="ECO:0000256" key="2">
    <source>
        <dbReference type="SAM" id="SignalP"/>
    </source>
</evidence>
<dbReference type="Proteomes" id="UP000664218">
    <property type="component" value="Unassembled WGS sequence"/>
</dbReference>
<feature type="chain" id="PRO_5038993098" evidence="2">
    <location>
        <begin position="20"/>
        <end position="361"/>
    </location>
</feature>
<comment type="caution">
    <text evidence="3">The sequence shown here is derived from an EMBL/GenBank/DDBJ whole genome shotgun (WGS) entry which is preliminary data.</text>
</comment>
<proteinExistence type="predicted"/>
<feature type="signal peptide" evidence="2">
    <location>
        <begin position="1"/>
        <end position="19"/>
    </location>
</feature>
<feature type="compositionally biased region" description="Acidic residues" evidence="1">
    <location>
        <begin position="35"/>
        <end position="54"/>
    </location>
</feature>